<evidence type="ECO:0000313" key="2">
    <source>
        <dbReference type="Proteomes" id="UP001056120"/>
    </source>
</evidence>
<accession>A0ACB9IUP7</accession>
<sequence length="91" mass="10450">MSCEEWLGSYLQEERMVSEFIYQLNMPSFVFLSLLALHIASHCLQMYRTAPVGYLSYTVETLKHDVYGILLRSLRGCFVAWITSTAYSLGV</sequence>
<comment type="caution">
    <text evidence="1">The sequence shown here is derived from an EMBL/GenBank/DDBJ whole genome shotgun (WGS) entry which is preliminary data.</text>
</comment>
<reference evidence="2" key="1">
    <citation type="journal article" date="2022" name="Mol. Ecol. Resour.">
        <title>The genomes of chicory, endive, great burdock and yacon provide insights into Asteraceae palaeo-polyploidization history and plant inulin production.</title>
        <authorList>
            <person name="Fan W."/>
            <person name="Wang S."/>
            <person name="Wang H."/>
            <person name="Wang A."/>
            <person name="Jiang F."/>
            <person name="Liu H."/>
            <person name="Zhao H."/>
            <person name="Xu D."/>
            <person name="Zhang Y."/>
        </authorList>
    </citation>
    <scope>NUCLEOTIDE SEQUENCE [LARGE SCALE GENOMIC DNA]</scope>
    <source>
        <strain evidence="2">cv. Yunnan</strain>
    </source>
</reference>
<protein>
    <submittedName>
        <fullName evidence="1">Uncharacterized protein</fullName>
    </submittedName>
</protein>
<reference evidence="1 2" key="2">
    <citation type="journal article" date="2022" name="Mol. Ecol. Resour.">
        <title>The genomes of chicory, endive, great burdock and yacon provide insights into Asteraceae paleo-polyploidization history and plant inulin production.</title>
        <authorList>
            <person name="Fan W."/>
            <person name="Wang S."/>
            <person name="Wang H."/>
            <person name="Wang A."/>
            <person name="Jiang F."/>
            <person name="Liu H."/>
            <person name="Zhao H."/>
            <person name="Xu D."/>
            <person name="Zhang Y."/>
        </authorList>
    </citation>
    <scope>NUCLEOTIDE SEQUENCE [LARGE SCALE GENOMIC DNA]</scope>
    <source>
        <strain evidence="2">cv. Yunnan</strain>
        <tissue evidence="1">Leaves</tissue>
    </source>
</reference>
<keyword evidence="2" id="KW-1185">Reference proteome</keyword>
<evidence type="ECO:0000313" key="1">
    <source>
        <dbReference type="EMBL" id="KAI3810807.1"/>
    </source>
</evidence>
<dbReference type="Proteomes" id="UP001056120">
    <property type="component" value="Linkage Group LG07"/>
</dbReference>
<dbReference type="EMBL" id="CM042024">
    <property type="protein sequence ID" value="KAI3810807.1"/>
    <property type="molecule type" value="Genomic_DNA"/>
</dbReference>
<organism evidence="1 2">
    <name type="scientific">Smallanthus sonchifolius</name>
    <dbReference type="NCBI Taxonomy" id="185202"/>
    <lineage>
        <taxon>Eukaryota</taxon>
        <taxon>Viridiplantae</taxon>
        <taxon>Streptophyta</taxon>
        <taxon>Embryophyta</taxon>
        <taxon>Tracheophyta</taxon>
        <taxon>Spermatophyta</taxon>
        <taxon>Magnoliopsida</taxon>
        <taxon>eudicotyledons</taxon>
        <taxon>Gunneridae</taxon>
        <taxon>Pentapetalae</taxon>
        <taxon>asterids</taxon>
        <taxon>campanulids</taxon>
        <taxon>Asterales</taxon>
        <taxon>Asteraceae</taxon>
        <taxon>Asteroideae</taxon>
        <taxon>Heliantheae alliance</taxon>
        <taxon>Millerieae</taxon>
        <taxon>Smallanthus</taxon>
    </lineage>
</organism>
<gene>
    <name evidence="1" type="ORF">L1987_20429</name>
</gene>
<proteinExistence type="predicted"/>
<name>A0ACB9IUP7_9ASTR</name>